<sequence>VSVCQDATFQIPASRGVVCSGSGKQPLGVECPRIGDAALDECFPYLASFDGTNCVAKENAQCVHLEGRNAWGCTFPS</sequence>
<dbReference type="EMBL" id="JH159154">
    <property type="protein sequence ID" value="EGZ17105.1"/>
    <property type="molecule type" value="Genomic_DNA"/>
</dbReference>
<dbReference type="STRING" id="1094619.G4ZGM3"/>
<feature type="non-terminal residue" evidence="1">
    <location>
        <position position="1"/>
    </location>
</feature>
<feature type="non-terminal residue" evidence="1">
    <location>
        <position position="77"/>
    </location>
</feature>
<evidence type="ECO:0000313" key="1">
    <source>
        <dbReference type="EMBL" id="EGZ17105.1"/>
    </source>
</evidence>
<keyword evidence="2" id="KW-1185">Reference proteome</keyword>
<dbReference type="KEGG" id="psoj:PHYSODRAFT_379459"/>
<dbReference type="InParanoid" id="G4ZGM3"/>
<dbReference type="AlphaFoldDB" id="G4ZGM3"/>
<dbReference type="RefSeq" id="XP_009526163.1">
    <property type="nucleotide sequence ID" value="XM_009527868.1"/>
</dbReference>
<proteinExistence type="predicted"/>
<protein>
    <submittedName>
        <fullName evidence="1">Uncharacterized protein</fullName>
    </submittedName>
</protein>
<reference evidence="1 2" key="1">
    <citation type="journal article" date="2006" name="Science">
        <title>Phytophthora genome sequences uncover evolutionary origins and mechanisms of pathogenesis.</title>
        <authorList>
            <person name="Tyler B.M."/>
            <person name="Tripathy S."/>
            <person name="Zhang X."/>
            <person name="Dehal P."/>
            <person name="Jiang R.H."/>
            <person name="Aerts A."/>
            <person name="Arredondo F.D."/>
            <person name="Baxter L."/>
            <person name="Bensasson D."/>
            <person name="Beynon J.L."/>
            <person name="Chapman J."/>
            <person name="Damasceno C.M."/>
            <person name="Dorrance A.E."/>
            <person name="Dou D."/>
            <person name="Dickerman A.W."/>
            <person name="Dubchak I.L."/>
            <person name="Garbelotto M."/>
            <person name="Gijzen M."/>
            <person name="Gordon S.G."/>
            <person name="Govers F."/>
            <person name="Grunwald N.J."/>
            <person name="Huang W."/>
            <person name="Ivors K.L."/>
            <person name="Jones R.W."/>
            <person name="Kamoun S."/>
            <person name="Krampis K."/>
            <person name="Lamour K.H."/>
            <person name="Lee M.K."/>
            <person name="McDonald W.H."/>
            <person name="Medina M."/>
            <person name="Meijer H.J."/>
            <person name="Nordberg E.K."/>
            <person name="Maclean D.J."/>
            <person name="Ospina-Giraldo M.D."/>
            <person name="Morris P.F."/>
            <person name="Phuntumart V."/>
            <person name="Putnam N.H."/>
            <person name="Rash S."/>
            <person name="Rose J.K."/>
            <person name="Sakihama Y."/>
            <person name="Salamov A.A."/>
            <person name="Savidor A."/>
            <person name="Scheuring C.F."/>
            <person name="Smith B.M."/>
            <person name="Sobral B.W."/>
            <person name="Terry A."/>
            <person name="Torto-Alalibo T.A."/>
            <person name="Win J."/>
            <person name="Xu Z."/>
            <person name="Zhang H."/>
            <person name="Grigoriev I.V."/>
            <person name="Rokhsar D.S."/>
            <person name="Boore J.L."/>
        </authorList>
    </citation>
    <scope>NUCLEOTIDE SEQUENCE [LARGE SCALE GENOMIC DNA]</scope>
    <source>
        <strain evidence="1 2">P6497</strain>
    </source>
</reference>
<accession>G4ZGM3</accession>
<dbReference type="GeneID" id="20650672"/>
<organism evidence="1 2">
    <name type="scientific">Phytophthora sojae (strain P6497)</name>
    <name type="common">Soybean stem and root rot agent</name>
    <name type="synonym">Phytophthora megasperma f. sp. glycines</name>
    <dbReference type="NCBI Taxonomy" id="1094619"/>
    <lineage>
        <taxon>Eukaryota</taxon>
        <taxon>Sar</taxon>
        <taxon>Stramenopiles</taxon>
        <taxon>Oomycota</taxon>
        <taxon>Peronosporomycetes</taxon>
        <taxon>Peronosporales</taxon>
        <taxon>Peronosporaceae</taxon>
        <taxon>Phytophthora</taxon>
    </lineage>
</organism>
<evidence type="ECO:0000313" key="2">
    <source>
        <dbReference type="Proteomes" id="UP000002640"/>
    </source>
</evidence>
<dbReference type="Proteomes" id="UP000002640">
    <property type="component" value="Unassembled WGS sequence"/>
</dbReference>
<name>G4ZGM3_PHYSP</name>
<gene>
    <name evidence="1" type="ORF">PHYSODRAFT_379459</name>
</gene>